<dbReference type="AlphaFoldDB" id="A0A7G6W1C2"/>
<proteinExistence type="predicted"/>
<dbReference type="Gene3D" id="3.40.50.300">
    <property type="entry name" value="P-loop containing nucleotide triphosphate hydrolases"/>
    <property type="match status" value="1"/>
</dbReference>
<dbReference type="RefSeq" id="WP_185886214.1">
    <property type="nucleotide sequence ID" value="NZ_CP060054.1"/>
</dbReference>
<dbReference type="PANTHER" id="PTHR13696:SF96">
    <property type="entry name" value="COBQ_COBB_MIND_PARA NUCLEOTIDE BINDING DOMAIN-CONTAINING PROTEIN"/>
    <property type="match status" value="1"/>
</dbReference>
<dbReference type="InterPro" id="IPR050678">
    <property type="entry name" value="DNA_Partitioning_ATPase"/>
</dbReference>
<dbReference type="PIRSF" id="PIRSF009320">
    <property type="entry name" value="Nuc_binding_HP_1000"/>
    <property type="match status" value="1"/>
</dbReference>
<dbReference type="Pfam" id="PF01656">
    <property type="entry name" value="CbiA"/>
    <property type="match status" value="1"/>
</dbReference>
<dbReference type="InterPro" id="IPR027417">
    <property type="entry name" value="P-loop_NTPase"/>
</dbReference>
<sequence length="224" mass="24033">MRTISIISQKGGAGKTTLALHLAVYAQSVGCRTAVFDTDPQASAYQWSTWRDNPEPPVIDCGSPHLLPRKLEQSAKDGVELAIIDTPPHADIMAREAAKVADLILIPCKPQAFDIASAQTSAELARSSHKQAFVILMGGPQRAANIYSDVADVIRGTDEIEGMGVELAPVMLTHRAAYHHSTAQGATVNEFEPQGKAAEEVASLWEWLVTVIDLPVAGTKGKDR</sequence>
<dbReference type="PANTHER" id="PTHR13696">
    <property type="entry name" value="P-LOOP CONTAINING NUCLEOSIDE TRIPHOSPHATE HYDROLASE"/>
    <property type="match status" value="1"/>
</dbReference>
<feature type="domain" description="CobQ/CobB/MinD/ParA nucleotide binding" evidence="1">
    <location>
        <begin position="4"/>
        <end position="117"/>
    </location>
</feature>
<dbReference type="Proteomes" id="UP000515297">
    <property type="component" value="Plasmid plas2"/>
</dbReference>
<evidence type="ECO:0000313" key="3">
    <source>
        <dbReference type="Proteomes" id="UP000515297"/>
    </source>
</evidence>
<dbReference type="InterPro" id="IPR002586">
    <property type="entry name" value="CobQ/CobB/MinD/ParA_Nub-bd_dom"/>
</dbReference>
<organism evidence="2 3">
    <name type="scientific">Croceicoccus marinus</name>
    <dbReference type="NCBI Taxonomy" id="450378"/>
    <lineage>
        <taxon>Bacteria</taxon>
        <taxon>Pseudomonadati</taxon>
        <taxon>Pseudomonadota</taxon>
        <taxon>Alphaproteobacteria</taxon>
        <taxon>Sphingomonadales</taxon>
        <taxon>Erythrobacteraceae</taxon>
        <taxon>Croceicoccus</taxon>
    </lineage>
</organism>
<dbReference type="NCBIfam" id="NF041546">
    <property type="entry name" value="ParA_partition"/>
    <property type="match status" value="1"/>
</dbReference>
<gene>
    <name evidence="2" type="ORF">H4O24_19775</name>
</gene>
<reference evidence="2 3" key="1">
    <citation type="submission" date="2020-08" db="EMBL/GenBank/DDBJ databases">
        <authorList>
            <person name="Liu G."/>
            <person name="Sun C."/>
        </authorList>
    </citation>
    <scope>NUCLEOTIDE SEQUENCE [LARGE SCALE GENOMIC DNA]</scope>
    <source>
        <strain evidence="2 3">OT19</strain>
        <plasmid evidence="2 3">plas2</plasmid>
    </source>
</reference>
<dbReference type="CDD" id="cd02042">
    <property type="entry name" value="ParAB_family"/>
    <property type="match status" value="1"/>
</dbReference>
<geneLocation type="plasmid" evidence="2 3">
    <name>plas2</name>
</geneLocation>
<dbReference type="EMBL" id="CP060054">
    <property type="protein sequence ID" value="QNE07787.1"/>
    <property type="molecule type" value="Genomic_DNA"/>
</dbReference>
<protein>
    <submittedName>
        <fullName evidence="2">ParA family protein</fullName>
    </submittedName>
</protein>
<accession>A0A7G6W1C2</accession>
<evidence type="ECO:0000313" key="2">
    <source>
        <dbReference type="EMBL" id="QNE07787.1"/>
    </source>
</evidence>
<keyword evidence="2" id="KW-0614">Plasmid</keyword>
<dbReference type="SUPFAM" id="SSF52540">
    <property type="entry name" value="P-loop containing nucleoside triphosphate hydrolases"/>
    <property type="match status" value="1"/>
</dbReference>
<evidence type="ECO:0000259" key="1">
    <source>
        <dbReference type="Pfam" id="PF01656"/>
    </source>
</evidence>
<dbReference type="InterPro" id="IPR048089">
    <property type="entry name" value="McdA"/>
</dbReference>
<name>A0A7G6W1C2_9SPHN</name>